<gene>
    <name evidence="1" type="ORF">CINCED_3A010713</name>
</gene>
<reference evidence="1 2" key="1">
    <citation type="submission" date="2019-08" db="EMBL/GenBank/DDBJ databases">
        <authorList>
            <person name="Alioto T."/>
            <person name="Alioto T."/>
            <person name="Gomez Garrido J."/>
        </authorList>
    </citation>
    <scope>NUCLEOTIDE SEQUENCE [LARGE SCALE GENOMIC DNA]</scope>
</reference>
<accession>A0A5E4N7J4</accession>
<dbReference type="Proteomes" id="UP000325440">
    <property type="component" value="Unassembled WGS sequence"/>
</dbReference>
<proteinExistence type="predicted"/>
<keyword evidence="2" id="KW-1185">Reference proteome</keyword>
<dbReference type="EMBL" id="CABPRJ010001896">
    <property type="protein sequence ID" value="VVC39569.1"/>
    <property type="molecule type" value="Genomic_DNA"/>
</dbReference>
<dbReference type="AlphaFoldDB" id="A0A5E4N7J4"/>
<sequence length="56" mass="6620">MNVTQCFEYAAPTKVQLYKRVPSSHIPKAESADGNRNPQRDRTHYAEHIRYEFIRV</sequence>
<protein>
    <submittedName>
        <fullName evidence="1">Uncharacterized protein</fullName>
    </submittedName>
</protein>
<evidence type="ECO:0000313" key="1">
    <source>
        <dbReference type="EMBL" id="VVC39569.1"/>
    </source>
</evidence>
<name>A0A5E4N7J4_9HEMI</name>
<evidence type="ECO:0000313" key="2">
    <source>
        <dbReference type="Proteomes" id="UP000325440"/>
    </source>
</evidence>
<organism evidence="1 2">
    <name type="scientific">Cinara cedri</name>
    <dbReference type="NCBI Taxonomy" id="506608"/>
    <lineage>
        <taxon>Eukaryota</taxon>
        <taxon>Metazoa</taxon>
        <taxon>Ecdysozoa</taxon>
        <taxon>Arthropoda</taxon>
        <taxon>Hexapoda</taxon>
        <taxon>Insecta</taxon>
        <taxon>Pterygota</taxon>
        <taxon>Neoptera</taxon>
        <taxon>Paraneoptera</taxon>
        <taxon>Hemiptera</taxon>
        <taxon>Sternorrhyncha</taxon>
        <taxon>Aphidomorpha</taxon>
        <taxon>Aphidoidea</taxon>
        <taxon>Aphididae</taxon>
        <taxon>Lachninae</taxon>
        <taxon>Cinara</taxon>
    </lineage>
</organism>